<feature type="domain" description="C2H2-type" evidence="23">
    <location>
        <begin position="383"/>
        <end position="410"/>
    </location>
</feature>
<dbReference type="FunFam" id="3.30.160.60:FF:000019">
    <property type="entry name" value="GLI family zinc finger 3"/>
    <property type="match status" value="1"/>
</dbReference>
<dbReference type="Proteomes" id="UP000596742">
    <property type="component" value="Unassembled WGS sequence"/>
</dbReference>
<evidence type="ECO:0000256" key="3">
    <source>
        <dbReference type="ARBA" id="ARBA00010831"/>
    </source>
</evidence>
<evidence type="ECO:0000256" key="12">
    <source>
        <dbReference type="ARBA" id="ARBA00022902"/>
    </source>
</evidence>
<keyword evidence="15" id="KW-0010">Activator</keyword>
<feature type="compositionally biased region" description="Polar residues" evidence="22">
    <location>
        <begin position="180"/>
        <end position="189"/>
    </location>
</feature>
<keyword evidence="17" id="KW-0539">Nucleus</keyword>
<evidence type="ECO:0000256" key="5">
    <source>
        <dbReference type="ARBA" id="ARBA00022490"/>
    </source>
</evidence>
<dbReference type="FunFam" id="3.30.160.60:FF:000532">
    <property type="entry name" value="GLIS family zinc finger 2"/>
    <property type="match status" value="1"/>
</dbReference>
<dbReference type="GO" id="GO:0008270">
    <property type="term" value="F:zinc ion binding"/>
    <property type="evidence" value="ECO:0007669"/>
    <property type="project" value="UniProtKB-KW"/>
</dbReference>
<feature type="domain" description="C2H2-type" evidence="23">
    <location>
        <begin position="315"/>
        <end position="339"/>
    </location>
</feature>
<keyword evidence="13" id="KW-0805">Transcription regulation</keyword>
<evidence type="ECO:0000256" key="20">
    <source>
        <dbReference type="ARBA" id="ARBA00078271"/>
    </source>
</evidence>
<feature type="compositionally biased region" description="Low complexity" evidence="22">
    <location>
        <begin position="295"/>
        <end position="306"/>
    </location>
</feature>
<keyword evidence="4" id="KW-0217">Developmental protein</keyword>
<feature type="region of interest" description="Disordered" evidence="22">
    <location>
        <begin position="284"/>
        <end position="306"/>
    </location>
</feature>
<keyword evidence="14" id="KW-0238">DNA-binding</keyword>
<evidence type="ECO:0000256" key="14">
    <source>
        <dbReference type="ARBA" id="ARBA00023125"/>
    </source>
</evidence>
<reference evidence="24" key="1">
    <citation type="submission" date="2018-11" db="EMBL/GenBank/DDBJ databases">
        <authorList>
            <person name="Alioto T."/>
            <person name="Alioto T."/>
        </authorList>
    </citation>
    <scope>NUCLEOTIDE SEQUENCE</scope>
</reference>
<evidence type="ECO:0000256" key="18">
    <source>
        <dbReference type="ARBA" id="ARBA00072781"/>
    </source>
</evidence>
<dbReference type="GO" id="GO:0030154">
    <property type="term" value="P:cell differentiation"/>
    <property type="evidence" value="ECO:0007669"/>
    <property type="project" value="UniProtKB-KW"/>
</dbReference>
<dbReference type="AlphaFoldDB" id="A0A8B6H336"/>
<dbReference type="PANTHER" id="PTHR45718:SF8">
    <property type="entry name" value="GLIS FAMILY ZINC FINGER 2"/>
    <property type="match status" value="1"/>
</dbReference>
<dbReference type="PROSITE" id="PS50157">
    <property type="entry name" value="ZINC_FINGER_C2H2_2"/>
    <property type="match status" value="5"/>
</dbReference>
<evidence type="ECO:0000256" key="19">
    <source>
        <dbReference type="ARBA" id="ARBA00077890"/>
    </source>
</evidence>
<evidence type="ECO:0000256" key="6">
    <source>
        <dbReference type="ARBA" id="ARBA00022491"/>
    </source>
</evidence>
<comment type="caution">
    <text evidence="24">The sequence shown here is derived from an EMBL/GenBank/DDBJ whole genome shotgun (WGS) entry which is preliminary data.</text>
</comment>
<feature type="region of interest" description="Disordered" evidence="22">
    <location>
        <begin position="468"/>
        <end position="487"/>
    </location>
</feature>
<comment type="subcellular location">
    <subcellularLocation>
        <location evidence="2">Cytoplasm</location>
    </subcellularLocation>
    <subcellularLocation>
        <location evidence="1">Nucleus speckle</location>
    </subcellularLocation>
</comment>
<feature type="domain" description="C2H2-type" evidence="23">
    <location>
        <begin position="411"/>
        <end position="440"/>
    </location>
</feature>
<evidence type="ECO:0000256" key="8">
    <source>
        <dbReference type="ARBA" id="ARBA00022737"/>
    </source>
</evidence>
<comment type="similarity">
    <text evidence="3">Belongs to the GLI C2H2-type zinc-finger protein family.</text>
</comment>
<gene>
    <name evidence="24" type="ORF">MGAL_10B051432</name>
</gene>
<dbReference type="SUPFAM" id="SSF57667">
    <property type="entry name" value="beta-beta-alpha zinc fingers"/>
    <property type="match status" value="3"/>
</dbReference>
<dbReference type="FunFam" id="3.30.160.60:FF:000359">
    <property type="entry name" value="GLIS family zinc finger 2"/>
    <property type="match status" value="1"/>
</dbReference>
<evidence type="ECO:0000256" key="16">
    <source>
        <dbReference type="ARBA" id="ARBA00023163"/>
    </source>
</evidence>
<dbReference type="PANTHER" id="PTHR45718">
    <property type="entry name" value="TRANSCRIPTIONAL ACTIVATOR CUBITUS INTERRUPTUS"/>
    <property type="match status" value="1"/>
</dbReference>
<evidence type="ECO:0000256" key="21">
    <source>
        <dbReference type="PROSITE-ProRule" id="PRU00042"/>
    </source>
</evidence>
<dbReference type="InterPro" id="IPR043359">
    <property type="entry name" value="GLI-like"/>
</dbReference>
<evidence type="ECO:0000256" key="4">
    <source>
        <dbReference type="ARBA" id="ARBA00022473"/>
    </source>
</evidence>
<dbReference type="GO" id="GO:0007399">
    <property type="term" value="P:nervous system development"/>
    <property type="evidence" value="ECO:0007669"/>
    <property type="project" value="UniProtKB-KW"/>
</dbReference>
<dbReference type="GO" id="GO:0000981">
    <property type="term" value="F:DNA-binding transcription factor activity, RNA polymerase II-specific"/>
    <property type="evidence" value="ECO:0007669"/>
    <property type="project" value="TreeGrafter"/>
</dbReference>
<feature type="non-terminal residue" evidence="24">
    <location>
        <position position="1"/>
    </location>
</feature>
<keyword evidence="16" id="KW-0804">Transcription</keyword>
<proteinExistence type="inferred from homology"/>
<feature type="domain" description="C2H2-type" evidence="23">
    <location>
        <begin position="350"/>
        <end position="382"/>
    </location>
</feature>
<keyword evidence="9 21" id="KW-0863">Zinc-finger</keyword>
<dbReference type="Pfam" id="PF00096">
    <property type="entry name" value="zf-C2H2"/>
    <property type="match status" value="3"/>
</dbReference>
<dbReference type="FunFam" id="3.30.160.60:FF:000310">
    <property type="entry name" value="GLIS family zinc finger 2"/>
    <property type="match status" value="1"/>
</dbReference>
<accession>A0A8B6H336</accession>
<evidence type="ECO:0000256" key="22">
    <source>
        <dbReference type="SAM" id="MobiDB-lite"/>
    </source>
</evidence>
<keyword evidence="8" id="KW-0677">Repeat</keyword>
<evidence type="ECO:0000256" key="9">
    <source>
        <dbReference type="ARBA" id="ARBA00022771"/>
    </source>
</evidence>
<dbReference type="Pfam" id="PF23561">
    <property type="entry name" value="zf-C2H2_15"/>
    <property type="match status" value="1"/>
</dbReference>
<keyword evidence="12" id="KW-0524">Neurogenesis</keyword>
<evidence type="ECO:0000256" key="2">
    <source>
        <dbReference type="ARBA" id="ARBA00004496"/>
    </source>
</evidence>
<feature type="region of interest" description="Disordered" evidence="22">
    <location>
        <begin position="170"/>
        <end position="193"/>
    </location>
</feature>
<feature type="domain" description="C2H2-type" evidence="23">
    <location>
        <begin position="441"/>
        <end position="465"/>
    </location>
</feature>
<sequence length="653" mass="73304">HCLSGQANLHRFDSNGHKGKFQSITEPSLVIKFLVCIRLSDLLKHQETANRTESSVKDFGQENESGSFRLKFLVKFAVFVLSSHIEYLSKEKIPSRQLKARHRDSDPAAKYSAIARNLQLHTRNLRLHSIVQYKTKKYKGMKPLCLPVDSCLIGNSSLLIHNNNNQRDFSQEVNEEKSPLISSSRSPNHSPDRVQMVPIEAEPMSLEVMKGSITEMRPSFQSVITCGPGLCGNSPPLPNGTCGEMFPRTSYMGNVGLNLCTPSSMDSQIISPVSVPVMNDITQEHNMQCSPSPPSQNSESGSFSSSKQLSPQIMFDCHWLKCDQSFSNMDDLVSHVNDHHVKVERPDVDYQCKWDGCPRKGKGFNARYKMLIHIRTHTNEKPHSCKLCGKCFSRLENLKIHYRSHTGEKPYICPVEGCQKAYSNSSDRFKHVRTHQEEKPYICKMPGCNKRYTDPSSLRKHVRTHGHYYREENGKQKSKVSSTMPQQQPIFPSVKLQIPSVTQSPTSPVNPLMSMSPNKLMPHSMPTHIHPLHNILHVSNFTSNPMLSSTILTPSSATHSTSTQTEGVIISLSPNSPLKMDIGGEKLGNEEDDKIQDGPLDLSTSDCSSNPVMFMVGRHQKIDEKEQYEGPFSHGHGVKSYLVYDVLLFFGGT</sequence>
<dbReference type="Gene3D" id="3.30.160.60">
    <property type="entry name" value="Classic Zinc Finger"/>
    <property type="match status" value="5"/>
</dbReference>
<dbReference type="InterPro" id="IPR056436">
    <property type="entry name" value="Znf-C2H2_ZIC1-5/GLI1-3-like"/>
</dbReference>
<protein>
    <recommendedName>
        <fullName evidence="18">Zinc finger protein GLIS2</fullName>
    </recommendedName>
    <alternativeName>
        <fullName evidence="20">GLI-similar 2</fullName>
    </alternativeName>
    <alternativeName>
        <fullName evidence="19">Neuronal Krueppel-like protein</fullName>
    </alternativeName>
</protein>
<evidence type="ECO:0000256" key="7">
    <source>
        <dbReference type="ARBA" id="ARBA00022723"/>
    </source>
</evidence>
<dbReference type="GO" id="GO:0005737">
    <property type="term" value="C:cytoplasm"/>
    <property type="evidence" value="ECO:0007669"/>
    <property type="project" value="UniProtKB-SubCell"/>
</dbReference>
<organism evidence="24 25">
    <name type="scientific">Mytilus galloprovincialis</name>
    <name type="common">Mediterranean mussel</name>
    <dbReference type="NCBI Taxonomy" id="29158"/>
    <lineage>
        <taxon>Eukaryota</taxon>
        <taxon>Metazoa</taxon>
        <taxon>Spiralia</taxon>
        <taxon>Lophotrochozoa</taxon>
        <taxon>Mollusca</taxon>
        <taxon>Bivalvia</taxon>
        <taxon>Autobranchia</taxon>
        <taxon>Pteriomorphia</taxon>
        <taxon>Mytilida</taxon>
        <taxon>Mytiloidea</taxon>
        <taxon>Mytilidae</taxon>
        <taxon>Mytilinae</taxon>
        <taxon>Mytilus</taxon>
    </lineage>
</organism>
<keyword evidence="10" id="KW-0221">Differentiation</keyword>
<feature type="non-terminal residue" evidence="24">
    <location>
        <position position="653"/>
    </location>
</feature>
<name>A0A8B6H336_MYTGA</name>
<evidence type="ECO:0000256" key="13">
    <source>
        <dbReference type="ARBA" id="ARBA00023015"/>
    </source>
</evidence>
<evidence type="ECO:0000256" key="17">
    <source>
        <dbReference type="ARBA" id="ARBA00023242"/>
    </source>
</evidence>
<evidence type="ECO:0000313" key="25">
    <source>
        <dbReference type="Proteomes" id="UP000596742"/>
    </source>
</evidence>
<keyword evidence="7" id="KW-0479">Metal-binding</keyword>
<keyword evidence="11" id="KW-0862">Zinc</keyword>
<dbReference type="GO" id="GO:0000978">
    <property type="term" value="F:RNA polymerase II cis-regulatory region sequence-specific DNA binding"/>
    <property type="evidence" value="ECO:0007669"/>
    <property type="project" value="TreeGrafter"/>
</dbReference>
<dbReference type="InterPro" id="IPR036236">
    <property type="entry name" value="Znf_C2H2_sf"/>
</dbReference>
<evidence type="ECO:0000256" key="15">
    <source>
        <dbReference type="ARBA" id="ARBA00023159"/>
    </source>
</evidence>
<dbReference type="InterPro" id="IPR013087">
    <property type="entry name" value="Znf_C2H2_type"/>
</dbReference>
<dbReference type="PROSITE" id="PS00028">
    <property type="entry name" value="ZINC_FINGER_C2H2_1"/>
    <property type="match status" value="2"/>
</dbReference>
<keyword evidence="5" id="KW-0963">Cytoplasm</keyword>
<evidence type="ECO:0000256" key="11">
    <source>
        <dbReference type="ARBA" id="ARBA00022833"/>
    </source>
</evidence>
<evidence type="ECO:0000256" key="1">
    <source>
        <dbReference type="ARBA" id="ARBA00004324"/>
    </source>
</evidence>
<keyword evidence="25" id="KW-1185">Reference proteome</keyword>
<dbReference type="SMART" id="SM00355">
    <property type="entry name" value="ZnF_C2H2"/>
    <property type="match status" value="5"/>
</dbReference>
<dbReference type="OrthoDB" id="3214149at2759"/>
<dbReference type="GO" id="GO:0016607">
    <property type="term" value="C:nuclear speck"/>
    <property type="evidence" value="ECO:0007669"/>
    <property type="project" value="UniProtKB-SubCell"/>
</dbReference>
<keyword evidence="6" id="KW-0678">Repressor</keyword>
<dbReference type="FunFam" id="3.30.160.60:FF:000357">
    <property type="entry name" value="GLIS family zinc finger 2"/>
    <property type="match status" value="1"/>
</dbReference>
<dbReference type="EMBL" id="UYJE01009411">
    <property type="protein sequence ID" value="VDI73309.1"/>
    <property type="molecule type" value="Genomic_DNA"/>
</dbReference>
<evidence type="ECO:0000313" key="24">
    <source>
        <dbReference type="EMBL" id="VDI73309.1"/>
    </source>
</evidence>
<evidence type="ECO:0000259" key="23">
    <source>
        <dbReference type="PROSITE" id="PS50157"/>
    </source>
</evidence>
<evidence type="ECO:0000256" key="10">
    <source>
        <dbReference type="ARBA" id="ARBA00022782"/>
    </source>
</evidence>